<feature type="coiled-coil region" evidence="1">
    <location>
        <begin position="59"/>
        <end position="86"/>
    </location>
</feature>
<dbReference type="AlphaFoldDB" id="X1UKL7"/>
<dbReference type="EMBL" id="BARW01027616">
    <property type="protein sequence ID" value="GAJ04142.1"/>
    <property type="molecule type" value="Genomic_DNA"/>
</dbReference>
<gene>
    <name evidence="2" type="ORF">S12H4_44771</name>
</gene>
<reference evidence="2" key="1">
    <citation type="journal article" date="2014" name="Front. Microbiol.">
        <title>High frequency of phylogenetically diverse reductive dehalogenase-homologous genes in deep subseafloor sedimentary metagenomes.</title>
        <authorList>
            <person name="Kawai M."/>
            <person name="Futagami T."/>
            <person name="Toyoda A."/>
            <person name="Takaki Y."/>
            <person name="Nishi S."/>
            <person name="Hori S."/>
            <person name="Arai W."/>
            <person name="Tsubouchi T."/>
            <person name="Morono Y."/>
            <person name="Uchiyama I."/>
            <person name="Ito T."/>
            <person name="Fujiyama A."/>
            <person name="Inagaki F."/>
            <person name="Takami H."/>
        </authorList>
    </citation>
    <scope>NUCLEOTIDE SEQUENCE</scope>
    <source>
        <strain evidence="2">Expedition CK06-06</strain>
    </source>
</reference>
<feature type="non-terminal residue" evidence="2">
    <location>
        <position position="1"/>
    </location>
</feature>
<proteinExistence type="predicted"/>
<evidence type="ECO:0000256" key="1">
    <source>
        <dbReference type="SAM" id="Coils"/>
    </source>
</evidence>
<comment type="caution">
    <text evidence="2">The sequence shown here is derived from an EMBL/GenBank/DDBJ whole genome shotgun (WGS) entry which is preliminary data.</text>
</comment>
<protein>
    <submittedName>
        <fullName evidence="2">Uncharacterized protein</fullName>
    </submittedName>
</protein>
<organism evidence="2">
    <name type="scientific">marine sediment metagenome</name>
    <dbReference type="NCBI Taxonomy" id="412755"/>
    <lineage>
        <taxon>unclassified sequences</taxon>
        <taxon>metagenomes</taxon>
        <taxon>ecological metagenomes</taxon>
    </lineage>
</organism>
<name>X1UKL7_9ZZZZ</name>
<accession>X1UKL7</accession>
<sequence length="188" mass="21630">GKDLSAIENDVWIEQQLSTEVDNSREIEKLIRLQEHKINTYQGKIRKVEEGFEGGLYTLEEAKLRKQKSQEAINSAQVEIGTLRRQTGNSFTSDGVEKLRLELKNLQSRNLKEAGFEERLNLVAGLNIKVYPSEGLKSRRIKCGMNIRDIQKTGEQDGFAKVVYGRPYRSRTCDTLIKRYRRIVLPSE</sequence>
<evidence type="ECO:0000313" key="2">
    <source>
        <dbReference type="EMBL" id="GAJ04142.1"/>
    </source>
</evidence>
<keyword evidence="1" id="KW-0175">Coiled coil</keyword>